<dbReference type="Gene3D" id="3.40.140.10">
    <property type="entry name" value="Cytidine Deaminase, domain 2"/>
    <property type="match status" value="1"/>
</dbReference>
<dbReference type="GO" id="GO:0042802">
    <property type="term" value="F:identical protein binding"/>
    <property type="evidence" value="ECO:0007669"/>
    <property type="project" value="UniProtKB-ARBA"/>
</dbReference>
<protein>
    <recommendedName>
        <fullName evidence="5 15">Cytidine deaminase</fullName>
        <ecNumber evidence="4 15">3.5.4.5</ecNumber>
    </recommendedName>
    <alternativeName>
        <fullName evidence="9 15">Cytidine aminohydrolase</fullName>
    </alternativeName>
</protein>
<evidence type="ECO:0000256" key="12">
    <source>
        <dbReference type="PIRSR" id="PIRSR606262-1"/>
    </source>
</evidence>
<dbReference type="InterPro" id="IPR016193">
    <property type="entry name" value="Cytidine_deaminase-like"/>
</dbReference>
<comment type="cofactor">
    <cofactor evidence="1 14 15">
        <name>Zn(2+)</name>
        <dbReference type="ChEBI" id="CHEBI:29105"/>
    </cofactor>
</comment>
<dbReference type="EMBL" id="MFFM01000009">
    <property type="protein sequence ID" value="OGF14136.1"/>
    <property type="molecule type" value="Genomic_DNA"/>
</dbReference>
<dbReference type="PROSITE" id="PS51747">
    <property type="entry name" value="CYT_DCMP_DEAMINASES_2"/>
    <property type="match status" value="1"/>
</dbReference>
<keyword evidence="8 14" id="KW-0862">Zinc</keyword>
<dbReference type="NCBIfam" id="NF004064">
    <property type="entry name" value="PRK05578.1"/>
    <property type="match status" value="1"/>
</dbReference>
<evidence type="ECO:0000256" key="6">
    <source>
        <dbReference type="ARBA" id="ARBA00022723"/>
    </source>
</evidence>
<evidence type="ECO:0000256" key="15">
    <source>
        <dbReference type="RuleBase" id="RU364006"/>
    </source>
</evidence>
<sequence length="135" mass="14418">MTQNKKTNQTELIIAAQAAKQKAYAPYSKFKVGAALLGKSGKIYAGCNVENASYGLACCAERNAVFKAVSEGEKDFLAIAIVSSSNEPTAPCGACRQVLNEFAPDISVIMPGRKRTIKTTLKKLLPFAFGPKSLK</sequence>
<evidence type="ECO:0000256" key="7">
    <source>
        <dbReference type="ARBA" id="ARBA00022801"/>
    </source>
</evidence>
<evidence type="ECO:0000256" key="14">
    <source>
        <dbReference type="PIRSR" id="PIRSR606262-3"/>
    </source>
</evidence>
<reference evidence="17 18" key="1">
    <citation type="journal article" date="2016" name="Nat. Commun.">
        <title>Thousands of microbial genomes shed light on interconnected biogeochemical processes in an aquifer system.</title>
        <authorList>
            <person name="Anantharaman K."/>
            <person name="Brown C.T."/>
            <person name="Hug L.A."/>
            <person name="Sharon I."/>
            <person name="Castelle C.J."/>
            <person name="Probst A.J."/>
            <person name="Thomas B.C."/>
            <person name="Singh A."/>
            <person name="Wilkins M.J."/>
            <person name="Karaoz U."/>
            <person name="Brodie E.L."/>
            <person name="Williams K.H."/>
            <person name="Hubbard S.S."/>
            <person name="Banfield J.F."/>
        </authorList>
    </citation>
    <scope>NUCLEOTIDE SEQUENCE [LARGE SCALE GENOMIC DNA]</scope>
</reference>
<dbReference type="InterPro" id="IPR002125">
    <property type="entry name" value="CMP_dCMP_dom"/>
</dbReference>
<dbReference type="GO" id="GO:0005829">
    <property type="term" value="C:cytosol"/>
    <property type="evidence" value="ECO:0007669"/>
    <property type="project" value="TreeGrafter"/>
</dbReference>
<dbReference type="GO" id="GO:0008270">
    <property type="term" value="F:zinc ion binding"/>
    <property type="evidence" value="ECO:0007669"/>
    <property type="project" value="UniProtKB-UniRule"/>
</dbReference>
<evidence type="ECO:0000256" key="1">
    <source>
        <dbReference type="ARBA" id="ARBA00001947"/>
    </source>
</evidence>
<evidence type="ECO:0000313" key="17">
    <source>
        <dbReference type="EMBL" id="OGF14136.1"/>
    </source>
</evidence>
<dbReference type="InterPro" id="IPR050202">
    <property type="entry name" value="Cyt/Deoxycyt_deaminase"/>
</dbReference>
<evidence type="ECO:0000256" key="9">
    <source>
        <dbReference type="ARBA" id="ARBA00032005"/>
    </source>
</evidence>
<dbReference type="Proteomes" id="UP000177230">
    <property type="component" value="Unassembled WGS sequence"/>
</dbReference>
<feature type="binding site" evidence="13">
    <location>
        <begin position="48"/>
        <end position="54"/>
    </location>
    <ligand>
        <name>substrate</name>
    </ligand>
</feature>
<dbReference type="NCBIfam" id="TIGR01354">
    <property type="entry name" value="cyt_deam_tetra"/>
    <property type="match status" value="1"/>
</dbReference>
<proteinExistence type="inferred from homology"/>
<dbReference type="CDD" id="cd01283">
    <property type="entry name" value="cytidine_deaminase"/>
    <property type="match status" value="1"/>
</dbReference>
<dbReference type="InterPro" id="IPR016192">
    <property type="entry name" value="APOBEC/CMP_deaminase_Zn-bd"/>
</dbReference>
<evidence type="ECO:0000256" key="8">
    <source>
        <dbReference type="ARBA" id="ARBA00022833"/>
    </source>
</evidence>
<evidence type="ECO:0000259" key="16">
    <source>
        <dbReference type="PROSITE" id="PS51747"/>
    </source>
</evidence>
<feature type="domain" description="CMP/dCMP-type deaminase" evidence="16">
    <location>
        <begin position="7"/>
        <end position="132"/>
    </location>
</feature>
<comment type="function">
    <text evidence="2 15">This enzyme scavenges exogenous and endogenous cytidine and 2'-deoxycytidine for UMP synthesis.</text>
</comment>
<name>A0A1F5RI78_9BACT</name>
<evidence type="ECO:0000256" key="11">
    <source>
        <dbReference type="ARBA" id="ARBA00049558"/>
    </source>
</evidence>
<feature type="binding site" evidence="14">
    <location>
        <position position="92"/>
    </location>
    <ligand>
        <name>Zn(2+)</name>
        <dbReference type="ChEBI" id="CHEBI:29105"/>
        <note>catalytic</note>
    </ligand>
</feature>
<comment type="catalytic activity">
    <reaction evidence="10 15">
        <text>2'-deoxycytidine + H2O + H(+) = 2'-deoxyuridine + NH4(+)</text>
        <dbReference type="Rhea" id="RHEA:13433"/>
        <dbReference type="ChEBI" id="CHEBI:15377"/>
        <dbReference type="ChEBI" id="CHEBI:15378"/>
        <dbReference type="ChEBI" id="CHEBI:15698"/>
        <dbReference type="ChEBI" id="CHEBI:16450"/>
        <dbReference type="ChEBI" id="CHEBI:28938"/>
        <dbReference type="EC" id="3.5.4.5"/>
    </reaction>
</comment>
<evidence type="ECO:0000256" key="10">
    <source>
        <dbReference type="ARBA" id="ARBA00049252"/>
    </source>
</evidence>
<comment type="catalytic activity">
    <reaction evidence="11 15">
        <text>cytidine + H2O + H(+) = uridine + NH4(+)</text>
        <dbReference type="Rhea" id="RHEA:16069"/>
        <dbReference type="ChEBI" id="CHEBI:15377"/>
        <dbReference type="ChEBI" id="CHEBI:15378"/>
        <dbReference type="ChEBI" id="CHEBI:16704"/>
        <dbReference type="ChEBI" id="CHEBI:17562"/>
        <dbReference type="ChEBI" id="CHEBI:28938"/>
        <dbReference type="EC" id="3.5.4.5"/>
    </reaction>
</comment>
<evidence type="ECO:0000256" key="13">
    <source>
        <dbReference type="PIRSR" id="PIRSR606262-2"/>
    </source>
</evidence>
<comment type="similarity">
    <text evidence="3 15">Belongs to the cytidine and deoxycytidylate deaminase family.</text>
</comment>
<feature type="binding site" evidence="14">
    <location>
        <position position="95"/>
    </location>
    <ligand>
        <name>Zn(2+)</name>
        <dbReference type="ChEBI" id="CHEBI:29105"/>
        <note>catalytic</note>
    </ligand>
</feature>
<evidence type="ECO:0000256" key="2">
    <source>
        <dbReference type="ARBA" id="ARBA00003949"/>
    </source>
</evidence>
<dbReference type="EC" id="3.5.4.5" evidence="4 15"/>
<evidence type="ECO:0000256" key="4">
    <source>
        <dbReference type="ARBA" id="ARBA00012783"/>
    </source>
</evidence>
<evidence type="ECO:0000256" key="3">
    <source>
        <dbReference type="ARBA" id="ARBA00006576"/>
    </source>
</evidence>
<evidence type="ECO:0000313" key="18">
    <source>
        <dbReference type="Proteomes" id="UP000177230"/>
    </source>
</evidence>
<keyword evidence="7 15" id="KW-0378">Hydrolase</keyword>
<dbReference type="FunFam" id="3.40.140.10:FF:000008">
    <property type="entry name" value="Cytidine deaminase"/>
    <property type="match status" value="1"/>
</dbReference>
<evidence type="ECO:0000256" key="5">
    <source>
        <dbReference type="ARBA" id="ARBA00018266"/>
    </source>
</evidence>
<dbReference type="AlphaFoldDB" id="A0A1F5RI78"/>
<gene>
    <name evidence="17" type="ORF">A2024_06125</name>
</gene>
<organism evidence="17 18">
    <name type="scientific">Candidatus Edwardsbacteria bacterium GWF2_54_11</name>
    <dbReference type="NCBI Taxonomy" id="1817851"/>
    <lineage>
        <taxon>Bacteria</taxon>
        <taxon>Candidatus Edwardsiibacteriota</taxon>
    </lineage>
</organism>
<accession>A0A1F5RI78</accession>
<dbReference type="InterPro" id="IPR006262">
    <property type="entry name" value="Cyt_deam_tetra"/>
</dbReference>
<dbReference type="GO" id="GO:0055086">
    <property type="term" value="P:nucleobase-containing small molecule metabolic process"/>
    <property type="evidence" value="ECO:0007669"/>
    <property type="project" value="UniProtKB-ARBA"/>
</dbReference>
<dbReference type="GO" id="GO:0004126">
    <property type="term" value="F:cytidine deaminase activity"/>
    <property type="evidence" value="ECO:0007669"/>
    <property type="project" value="UniProtKB-UniRule"/>
</dbReference>
<dbReference type="PROSITE" id="PS00903">
    <property type="entry name" value="CYT_DCMP_DEAMINASES_1"/>
    <property type="match status" value="1"/>
</dbReference>
<dbReference type="PANTHER" id="PTHR11644:SF2">
    <property type="entry name" value="CYTIDINE DEAMINASE"/>
    <property type="match status" value="1"/>
</dbReference>
<keyword evidence="6 14" id="KW-0479">Metal-binding</keyword>
<dbReference type="SUPFAM" id="SSF53927">
    <property type="entry name" value="Cytidine deaminase-like"/>
    <property type="match status" value="1"/>
</dbReference>
<feature type="active site" description="Proton donor" evidence="12">
    <location>
        <position position="61"/>
    </location>
</feature>
<dbReference type="GO" id="GO:0072527">
    <property type="term" value="P:pyrimidine-containing compound metabolic process"/>
    <property type="evidence" value="ECO:0007669"/>
    <property type="project" value="UniProtKB-ARBA"/>
</dbReference>
<dbReference type="PANTHER" id="PTHR11644">
    <property type="entry name" value="CYTIDINE DEAMINASE"/>
    <property type="match status" value="1"/>
</dbReference>
<dbReference type="Pfam" id="PF00383">
    <property type="entry name" value="dCMP_cyt_deam_1"/>
    <property type="match status" value="1"/>
</dbReference>
<feature type="binding site" evidence="14">
    <location>
        <position position="59"/>
    </location>
    <ligand>
        <name>Zn(2+)</name>
        <dbReference type="ChEBI" id="CHEBI:29105"/>
        <note>catalytic</note>
    </ligand>
</feature>
<comment type="caution">
    <text evidence="17">The sequence shown here is derived from an EMBL/GenBank/DDBJ whole genome shotgun (WGS) entry which is preliminary data.</text>
</comment>